<dbReference type="KEGG" id="fcy:FRACYDRAFT_239512"/>
<feature type="region of interest" description="Disordered" evidence="1">
    <location>
        <begin position="261"/>
        <end position="326"/>
    </location>
</feature>
<feature type="compositionally biased region" description="Basic and acidic residues" evidence="1">
    <location>
        <begin position="11"/>
        <end position="21"/>
    </location>
</feature>
<feature type="compositionally biased region" description="Basic and acidic residues" evidence="1">
    <location>
        <begin position="67"/>
        <end position="81"/>
    </location>
</feature>
<feature type="compositionally biased region" description="Low complexity" evidence="1">
    <location>
        <begin position="1"/>
        <end position="10"/>
    </location>
</feature>
<feature type="region of interest" description="Disordered" evidence="1">
    <location>
        <begin position="56"/>
        <end position="81"/>
    </location>
</feature>
<feature type="compositionally biased region" description="Low complexity" evidence="1">
    <location>
        <begin position="167"/>
        <end position="182"/>
    </location>
</feature>
<sequence length="448" mass="48628">MYDAWQAQQRAQKEEERKAKTDAAAALQGYRRSNLSEEETKLAALREQERLQKLNAEQQLHGYRGGKLSEEESKLAAQKQEELRKKQELDSKLRHNGVVSANDNDRNIPDNLSGAVSALAAGYSSPSPVKRTPQEYEKQQMTSSSNENMPQPDFVSTITTSFVDSASNNGHTTTTTSTVVGDDNNDNHTVTEESNINLVPGPSSITTLDDTVTACDEDFVVEPMSSNIDAVPGPVSIIMPDDTTAPANTFAVAAPITSTATTTTTTTTTPDDATAPTDTSAVAAPITSTATTTTTTTTTNKAGSSSPIVPLQEEQEEEEQQQPSSIIHHSTVMFMFGILTDDDIDTSSSSPAADADRCNLVEGYLSRANQIARSIIMDNITLVYPVAKSIEKDYSRTDVHRIMVTVSIPFSAPNEIMAQTFQMQVVERIRLAISNGSFTKNLDDNNYQ</sequence>
<feature type="region of interest" description="Disordered" evidence="1">
    <location>
        <begin position="165"/>
        <end position="186"/>
    </location>
</feature>
<dbReference type="Proteomes" id="UP000095751">
    <property type="component" value="Unassembled WGS sequence"/>
</dbReference>
<gene>
    <name evidence="2" type="ORF">FRACYDRAFT_239512</name>
</gene>
<feature type="region of interest" description="Disordered" evidence="1">
    <location>
        <begin position="122"/>
        <end position="151"/>
    </location>
</feature>
<name>A0A1E7FFK7_9STRA</name>
<proteinExistence type="predicted"/>
<feature type="compositionally biased region" description="Low complexity" evidence="1">
    <location>
        <begin position="261"/>
        <end position="306"/>
    </location>
</feature>
<feature type="compositionally biased region" description="Polar residues" evidence="1">
    <location>
        <begin position="139"/>
        <end position="151"/>
    </location>
</feature>
<protein>
    <submittedName>
        <fullName evidence="2">Uncharacterized protein</fullName>
    </submittedName>
</protein>
<dbReference type="EMBL" id="KV784358">
    <property type="protein sequence ID" value="OEU16916.1"/>
    <property type="molecule type" value="Genomic_DNA"/>
</dbReference>
<accession>A0A1E7FFK7</accession>
<organism evidence="2 3">
    <name type="scientific">Fragilariopsis cylindrus CCMP1102</name>
    <dbReference type="NCBI Taxonomy" id="635003"/>
    <lineage>
        <taxon>Eukaryota</taxon>
        <taxon>Sar</taxon>
        <taxon>Stramenopiles</taxon>
        <taxon>Ochrophyta</taxon>
        <taxon>Bacillariophyta</taxon>
        <taxon>Bacillariophyceae</taxon>
        <taxon>Bacillariophycidae</taxon>
        <taxon>Bacillariales</taxon>
        <taxon>Bacillariaceae</taxon>
        <taxon>Fragilariopsis</taxon>
    </lineage>
</organism>
<reference evidence="2 3" key="1">
    <citation type="submission" date="2016-09" db="EMBL/GenBank/DDBJ databases">
        <title>Extensive genetic diversity and differential bi-allelic expression allows diatom success in the polar Southern Ocean.</title>
        <authorList>
            <consortium name="DOE Joint Genome Institute"/>
            <person name="Mock T."/>
            <person name="Otillar R.P."/>
            <person name="Strauss J."/>
            <person name="Dupont C."/>
            <person name="Frickenhaus S."/>
            <person name="Maumus F."/>
            <person name="Mcmullan M."/>
            <person name="Sanges R."/>
            <person name="Schmutz J."/>
            <person name="Toseland A."/>
            <person name="Valas R."/>
            <person name="Veluchamy A."/>
            <person name="Ward B.J."/>
            <person name="Allen A."/>
            <person name="Barry K."/>
            <person name="Falciatore A."/>
            <person name="Ferrante M."/>
            <person name="Fortunato A.E."/>
            <person name="Gloeckner G."/>
            <person name="Gruber A."/>
            <person name="Hipkin R."/>
            <person name="Janech M."/>
            <person name="Kroth P."/>
            <person name="Leese F."/>
            <person name="Lindquist E."/>
            <person name="Lyon B.R."/>
            <person name="Martin J."/>
            <person name="Mayer C."/>
            <person name="Parker M."/>
            <person name="Quesneville H."/>
            <person name="Raymond J."/>
            <person name="Uhlig C."/>
            <person name="Valentin K.U."/>
            <person name="Worden A.Z."/>
            <person name="Armbrust E.V."/>
            <person name="Bowler C."/>
            <person name="Green B."/>
            <person name="Moulton V."/>
            <person name="Van Oosterhout C."/>
            <person name="Grigoriev I."/>
        </authorList>
    </citation>
    <scope>NUCLEOTIDE SEQUENCE [LARGE SCALE GENOMIC DNA]</scope>
    <source>
        <strain evidence="2 3">CCMP1102</strain>
    </source>
</reference>
<dbReference type="OrthoDB" id="47578at2759"/>
<evidence type="ECO:0000313" key="2">
    <source>
        <dbReference type="EMBL" id="OEU16916.1"/>
    </source>
</evidence>
<evidence type="ECO:0000256" key="1">
    <source>
        <dbReference type="SAM" id="MobiDB-lite"/>
    </source>
</evidence>
<keyword evidence="3" id="KW-1185">Reference proteome</keyword>
<dbReference type="InParanoid" id="A0A1E7FFK7"/>
<evidence type="ECO:0000313" key="3">
    <source>
        <dbReference type="Proteomes" id="UP000095751"/>
    </source>
</evidence>
<dbReference type="AlphaFoldDB" id="A0A1E7FFK7"/>
<feature type="region of interest" description="Disordered" evidence="1">
    <location>
        <begin position="1"/>
        <end position="37"/>
    </location>
</feature>